<dbReference type="GO" id="GO:0005829">
    <property type="term" value="C:cytosol"/>
    <property type="evidence" value="ECO:0007669"/>
    <property type="project" value="TreeGrafter"/>
</dbReference>
<name>A0A4U5N3H3_STECR</name>
<dbReference type="Proteomes" id="UP000298663">
    <property type="component" value="Unassembled WGS sequence"/>
</dbReference>
<dbReference type="PANTHER" id="PTHR10196:SF67">
    <property type="entry name" value="SEDOHEPTULOKINASE"/>
    <property type="match status" value="1"/>
</dbReference>
<dbReference type="CDD" id="cd07777">
    <property type="entry name" value="ASKHA_NBD_FGGY_SHK"/>
    <property type="match status" value="1"/>
</dbReference>
<sequence length="428" mass="47036">MHTVGIDIGTTSLKLSVVDNTRQNIISKSELHKAEISISGHLDWHEQDPKKILEALDGLLEGLDWSKVTRACVSGQMHGIVVWDEETLETKTNLVTWMDARCSKEFLETLPKWPHSTMATGFGCATLAWLRKHGRLPENGRFRAGTIMDYVVAKKTGRPKVPMSILNAYGFGLCEGKEWILKDPILPEIVAPETIVGKWLGTEAEVLVASADLQTTLLPYIREGVAVLNVGTSSQLCFLLPEGDEKKPMPTGVRVVPFYVGRWLALAASLNGGNVIDLVTKTIVRWSSQLTGAPSSPLHIDFARINEFLEDESNDDSQRLSINSRFFGERHDTQSGATVTNWNETTTLKHFIRSVAVGVIDNLVSMLSEGELFKSGITTLCLTGRASQGVFQKAIERNFPKMRIESSSEKVSAAFGAALQALEASEKG</sequence>
<dbReference type="SUPFAM" id="SSF53067">
    <property type="entry name" value="Actin-like ATPase domain"/>
    <property type="match status" value="2"/>
</dbReference>
<dbReference type="InterPro" id="IPR018484">
    <property type="entry name" value="FGGY_N"/>
</dbReference>
<keyword evidence="2" id="KW-0808">Transferase</keyword>
<evidence type="ECO:0000256" key="2">
    <source>
        <dbReference type="ARBA" id="ARBA00022679"/>
    </source>
</evidence>
<feature type="domain" description="Carbohydrate kinase FGGY N-terminal" evidence="4">
    <location>
        <begin position="4"/>
        <end position="134"/>
    </location>
</feature>
<evidence type="ECO:0000259" key="4">
    <source>
        <dbReference type="Pfam" id="PF00370"/>
    </source>
</evidence>
<evidence type="ECO:0000256" key="1">
    <source>
        <dbReference type="ARBA" id="ARBA00009156"/>
    </source>
</evidence>
<dbReference type="PANTHER" id="PTHR10196">
    <property type="entry name" value="SUGAR KINASE"/>
    <property type="match status" value="1"/>
</dbReference>
<evidence type="ECO:0000313" key="6">
    <source>
        <dbReference type="Proteomes" id="UP000298663"/>
    </source>
</evidence>
<protein>
    <recommendedName>
        <fullName evidence="4">Carbohydrate kinase FGGY N-terminal domain-containing protein</fullName>
    </recommendedName>
</protein>
<dbReference type="GO" id="GO:0006071">
    <property type="term" value="P:glycerol metabolic process"/>
    <property type="evidence" value="ECO:0007669"/>
    <property type="project" value="TreeGrafter"/>
</dbReference>
<comment type="similarity">
    <text evidence="1">Belongs to the FGGY kinase family.</text>
</comment>
<dbReference type="Gene3D" id="3.30.420.40">
    <property type="match status" value="2"/>
</dbReference>
<reference evidence="5 6" key="1">
    <citation type="journal article" date="2015" name="Genome Biol.">
        <title>Comparative genomics of Steinernema reveals deeply conserved gene regulatory networks.</title>
        <authorList>
            <person name="Dillman A.R."/>
            <person name="Macchietto M."/>
            <person name="Porter C.F."/>
            <person name="Rogers A."/>
            <person name="Williams B."/>
            <person name="Antoshechkin I."/>
            <person name="Lee M.M."/>
            <person name="Goodwin Z."/>
            <person name="Lu X."/>
            <person name="Lewis E.E."/>
            <person name="Goodrich-Blair H."/>
            <person name="Stock S.P."/>
            <person name="Adams B.J."/>
            <person name="Sternberg P.W."/>
            <person name="Mortazavi A."/>
        </authorList>
    </citation>
    <scope>NUCLEOTIDE SEQUENCE [LARGE SCALE GENOMIC DNA]</scope>
    <source>
        <strain evidence="5 6">ALL</strain>
    </source>
</reference>
<dbReference type="OrthoDB" id="10264182at2759"/>
<organism evidence="5 6">
    <name type="scientific">Steinernema carpocapsae</name>
    <name type="common">Entomopathogenic nematode</name>
    <dbReference type="NCBI Taxonomy" id="34508"/>
    <lineage>
        <taxon>Eukaryota</taxon>
        <taxon>Metazoa</taxon>
        <taxon>Ecdysozoa</taxon>
        <taxon>Nematoda</taxon>
        <taxon>Chromadorea</taxon>
        <taxon>Rhabditida</taxon>
        <taxon>Tylenchina</taxon>
        <taxon>Panagrolaimomorpha</taxon>
        <taxon>Strongyloidoidea</taxon>
        <taxon>Steinernematidae</taxon>
        <taxon>Steinernema</taxon>
    </lineage>
</organism>
<evidence type="ECO:0000313" key="5">
    <source>
        <dbReference type="EMBL" id="TKR76996.1"/>
    </source>
</evidence>
<proteinExistence type="inferred from homology"/>
<dbReference type="STRING" id="34508.A0A4U5N3H3"/>
<gene>
    <name evidence="5" type="ORF">L596_018050</name>
</gene>
<dbReference type="Pfam" id="PF00370">
    <property type="entry name" value="FGGY_N"/>
    <property type="match status" value="1"/>
</dbReference>
<comment type="caution">
    <text evidence="5">The sequence shown here is derived from an EMBL/GenBank/DDBJ whole genome shotgun (WGS) entry which is preliminary data.</text>
</comment>
<dbReference type="GO" id="GO:0050277">
    <property type="term" value="F:sedoheptulokinase activity"/>
    <property type="evidence" value="ECO:0007669"/>
    <property type="project" value="TreeGrafter"/>
</dbReference>
<accession>A0A4U5N3H3</accession>
<keyword evidence="3" id="KW-0418">Kinase</keyword>
<evidence type="ECO:0000256" key="3">
    <source>
        <dbReference type="ARBA" id="ARBA00022777"/>
    </source>
</evidence>
<reference evidence="5 6" key="2">
    <citation type="journal article" date="2019" name="G3 (Bethesda)">
        <title>Hybrid Assembly of the Genome of the Entomopathogenic Nematode Steinernema carpocapsae Identifies the X-Chromosome.</title>
        <authorList>
            <person name="Serra L."/>
            <person name="Macchietto M."/>
            <person name="Macias-Munoz A."/>
            <person name="McGill C.J."/>
            <person name="Rodriguez I.M."/>
            <person name="Rodriguez B."/>
            <person name="Murad R."/>
            <person name="Mortazavi A."/>
        </authorList>
    </citation>
    <scope>NUCLEOTIDE SEQUENCE [LARGE SCALE GENOMIC DNA]</scope>
    <source>
        <strain evidence="5 6">ALL</strain>
    </source>
</reference>
<dbReference type="EMBL" id="AZBU02000005">
    <property type="protein sequence ID" value="TKR76996.1"/>
    <property type="molecule type" value="Genomic_DNA"/>
</dbReference>
<keyword evidence="6" id="KW-1185">Reference proteome</keyword>
<dbReference type="AlphaFoldDB" id="A0A4U5N3H3"/>
<dbReference type="InterPro" id="IPR043129">
    <property type="entry name" value="ATPase_NBD"/>
</dbReference>